<comment type="subunit">
    <text evidence="2">Monomer. Binds 30S ribosomal subunits, but not 50S ribosomal subunits or 70S ribosomes.</text>
</comment>
<dbReference type="NCBIfam" id="TIGR00082">
    <property type="entry name" value="rbfA"/>
    <property type="match status" value="1"/>
</dbReference>
<dbReference type="Gene3D" id="3.30.300.20">
    <property type="match status" value="1"/>
</dbReference>
<dbReference type="InterPro" id="IPR023799">
    <property type="entry name" value="RbfA_dom_sf"/>
</dbReference>
<evidence type="ECO:0000256" key="1">
    <source>
        <dbReference type="ARBA" id="ARBA00022517"/>
    </source>
</evidence>
<dbReference type="PANTHER" id="PTHR33515:SF1">
    <property type="entry name" value="RIBOSOME-BINDING FACTOR A, CHLOROPLASTIC-RELATED"/>
    <property type="match status" value="1"/>
</dbReference>
<keyword evidence="1 2" id="KW-0690">Ribosome biogenesis</keyword>
<dbReference type="AlphaFoldDB" id="A0A1I1VQ48"/>
<accession>A0A1I1VQ48</accession>
<dbReference type="SUPFAM" id="SSF89919">
    <property type="entry name" value="Ribosome-binding factor A, RbfA"/>
    <property type="match status" value="1"/>
</dbReference>
<dbReference type="EMBL" id="FOMJ01000010">
    <property type="protein sequence ID" value="SFD84975.1"/>
    <property type="molecule type" value="Genomic_DNA"/>
</dbReference>
<comment type="function">
    <text evidence="2">One of several proteins that assist in the late maturation steps of the functional core of the 30S ribosomal subunit. Associates with free 30S ribosomal subunits (but not with 30S subunits that are part of 70S ribosomes or polysomes). Required for efficient processing of 16S rRNA. May interact with the 5'-terminal helix region of 16S rRNA.</text>
</comment>
<dbReference type="HAMAP" id="MF_00003">
    <property type="entry name" value="RbfA"/>
    <property type="match status" value="1"/>
</dbReference>
<dbReference type="InterPro" id="IPR015946">
    <property type="entry name" value="KH_dom-like_a/b"/>
</dbReference>
<dbReference type="RefSeq" id="WP_093429046.1">
    <property type="nucleotide sequence ID" value="NZ_FOMJ01000010.1"/>
</dbReference>
<dbReference type="STRING" id="1123397.SAMN05660831_02434"/>
<sequence length="129" mass="14590">MAREYGRNRRMGDQLQRELADLVRTQVKDPRAEGVTISEVDVSPDMRNARVYIARLGGEAEAIEEAVEALSGAAGFLRRELGRRLHARRIPELRFRADTSFDRAAHLSRVIDDAVSRDRGDDDEPDEQS</sequence>
<dbReference type="GO" id="GO:0030490">
    <property type="term" value="P:maturation of SSU-rRNA"/>
    <property type="evidence" value="ECO:0007669"/>
    <property type="project" value="UniProtKB-UniRule"/>
</dbReference>
<dbReference type="Proteomes" id="UP000198611">
    <property type="component" value="Unassembled WGS sequence"/>
</dbReference>
<protein>
    <recommendedName>
        <fullName evidence="2">Ribosome-binding factor A</fullName>
    </recommendedName>
</protein>
<organism evidence="3 4">
    <name type="scientific">Thiohalospira halophila DSM 15071</name>
    <dbReference type="NCBI Taxonomy" id="1123397"/>
    <lineage>
        <taxon>Bacteria</taxon>
        <taxon>Pseudomonadati</taxon>
        <taxon>Pseudomonadota</taxon>
        <taxon>Gammaproteobacteria</taxon>
        <taxon>Thiohalospirales</taxon>
        <taxon>Thiohalospiraceae</taxon>
        <taxon>Thiohalospira</taxon>
    </lineage>
</organism>
<dbReference type="PANTHER" id="PTHR33515">
    <property type="entry name" value="RIBOSOME-BINDING FACTOR A, CHLOROPLASTIC-RELATED"/>
    <property type="match status" value="1"/>
</dbReference>
<gene>
    <name evidence="2" type="primary">rbfA</name>
    <name evidence="3" type="ORF">SAMN05660831_02434</name>
</gene>
<evidence type="ECO:0000313" key="3">
    <source>
        <dbReference type="EMBL" id="SFD84975.1"/>
    </source>
</evidence>
<evidence type="ECO:0000313" key="4">
    <source>
        <dbReference type="Proteomes" id="UP000198611"/>
    </source>
</evidence>
<dbReference type="InterPro" id="IPR000238">
    <property type="entry name" value="RbfA"/>
</dbReference>
<keyword evidence="2" id="KW-0963">Cytoplasm</keyword>
<comment type="similarity">
    <text evidence="2">Belongs to the RbfA family.</text>
</comment>
<proteinExistence type="inferred from homology"/>
<comment type="subcellular location">
    <subcellularLocation>
        <location evidence="2">Cytoplasm</location>
    </subcellularLocation>
</comment>
<reference evidence="3 4" key="1">
    <citation type="submission" date="2016-10" db="EMBL/GenBank/DDBJ databases">
        <authorList>
            <person name="de Groot N.N."/>
        </authorList>
    </citation>
    <scope>NUCLEOTIDE SEQUENCE [LARGE SCALE GENOMIC DNA]</scope>
    <source>
        <strain evidence="3 4">HL3</strain>
    </source>
</reference>
<keyword evidence="4" id="KW-1185">Reference proteome</keyword>
<dbReference type="GO" id="GO:0043024">
    <property type="term" value="F:ribosomal small subunit binding"/>
    <property type="evidence" value="ECO:0007669"/>
    <property type="project" value="TreeGrafter"/>
</dbReference>
<evidence type="ECO:0000256" key="2">
    <source>
        <dbReference type="HAMAP-Rule" id="MF_00003"/>
    </source>
</evidence>
<dbReference type="GO" id="GO:0005829">
    <property type="term" value="C:cytosol"/>
    <property type="evidence" value="ECO:0007669"/>
    <property type="project" value="TreeGrafter"/>
</dbReference>
<dbReference type="Pfam" id="PF02033">
    <property type="entry name" value="RBFA"/>
    <property type="match status" value="1"/>
</dbReference>
<name>A0A1I1VQ48_9GAMM</name>
<dbReference type="OrthoDB" id="307788at2"/>